<comment type="similarity">
    <text evidence="1 9 10">Belongs to the peptidase A8 family.</text>
</comment>
<keyword evidence="7 9" id="KW-1133">Transmembrane helix</keyword>
<dbReference type="Proteomes" id="UP000805614">
    <property type="component" value="Unassembled WGS sequence"/>
</dbReference>
<comment type="function">
    <text evidence="9">This protein specifically catalyzes the removal of signal peptides from prolipoproteins.</text>
</comment>
<feature type="transmembrane region" description="Helical" evidence="9">
    <location>
        <begin position="139"/>
        <end position="164"/>
    </location>
</feature>
<feature type="transmembrane region" description="Helical" evidence="9">
    <location>
        <begin position="62"/>
        <end position="94"/>
    </location>
</feature>
<keyword evidence="8 9" id="KW-0472">Membrane</keyword>
<evidence type="ECO:0000256" key="6">
    <source>
        <dbReference type="ARBA" id="ARBA00022801"/>
    </source>
</evidence>
<keyword evidence="5 9" id="KW-0064">Aspartyl protease</keyword>
<comment type="subcellular location">
    <subcellularLocation>
        <location evidence="9">Cell membrane</location>
        <topology evidence="9">Multi-pass membrane protein</topology>
    </subcellularLocation>
</comment>
<name>A0ABR7LZY4_9ACTN</name>
<sequence>MSVGVDGSAASGARRRPGLYGRFLALALTVLIADQASKLWAVSALSDGRHMAVLSPLLELRLVYNAGAAFSFGETMTWVFAVTAAVAVFGILYAGRRLGSGGWALALGMMLGGATSHLGDRLFRAPGFAQGHVVDFIDYNGLFVGNVADIALTAGAAVIMLLALRGVPPGGHADDRPPSGK</sequence>
<feature type="active site" evidence="9">
    <location>
        <position position="149"/>
    </location>
</feature>
<feature type="active site" evidence="9">
    <location>
        <position position="135"/>
    </location>
</feature>
<keyword evidence="4 9" id="KW-0812">Transmembrane</keyword>
<dbReference type="InterPro" id="IPR001872">
    <property type="entry name" value="Peptidase_A8"/>
</dbReference>
<gene>
    <name evidence="9" type="primary">lspA</name>
    <name evidence="11" type="ORF">HKK74_33690</name>
</gene>
<evidence type="ECO:0000256" key="8">
    <source>
        <dbReference type="ARBA" id="ARBA00023136"/>
    </source>
</evidence>
<dbReference type="HAMAP" id="MF_00161">
    <property type="entry name" value="LspA"/>
    <property type="match status" value="1"/>
</dbReference>
<evidence type="ECO:0000256" key="7">
    <source>
        <dbReference type="ARBA" id="ARBA00022989"/>
    </source>
</evidence>
<organism evidence="11 12">
    <name type="scientific">Actinomadura alba</name>
    <dbReference type="NCBI Taxonomy" id="406431"/>
    <lineage>
        <taxon>Bacteria</taxon>
        <taxon>Bacillati</taxon>
        <taxon>Actinomycetota</taxon>
        <taxon>Actinomycetes</taxon>
        <taxon>Streptosporangiales</taxon>
        <taxon>Thermomonosporaceae</taxon>
        <taxon>Actinomadura</taxon>
    </lineage>
</organism>
<evidence type="ECO:0000256" key="1">
    <source>
        <dbReference type="ARBA" id="ARBA00006139"/>
    </source>
</evidence>
<evidence type="ECO:0000256" key="4">
    <source>
        <dbReference type="ARBA" id="ARBA00022692"/>
    </source>
</evidence>
<dbReference type="Pfam" id="PF01252">
    <property type="entry name" value="Peptidase_A8"/>
    <property type="match status" value="1"/>
</dbReference>
<evidence type="ECO:0000256" key="10">
    <source>
        <dbReference type="RuleBase" id="RU004181"/>
    </source>
</evidence>
<dbReference type="PANTHER" id="PTHR33695:SF1">
    <property type="entry name" value="LIPOPROTEIN SIGNAL PEPTIDASE"/>
    <property type="match status" value="1"/>
</dbReference>
<evidence type="ECO:0000313" key="12">
    <source>
        <dbReference type="Proteomes" id="UP000805614"/>
    </source>
</evidence>
<accession>A0ABR7LZY4</accession>
<comment type="caution">
    <text evidence="11">The sequence shown here is derived from an EMBL/GenBank/DDBJ whole genome shotgun (WGS) entry which is preliminary data.</text>
</comment>
<proteinExistence type="inferred from homology"/>
<evidence type="ECO:0000256" key="2">
    <source>
        <dbReference type="ARBA" id="ARBA00022475"/>
    </source>
</evidence>
<feature type="transmembrane region" description="Helical" evidence="9">
    <location>
        <begin position="23"/>
        <end position="42"/>
    </location>
</feature>
<keyword evidence="12" id="KW-1185">Reference proteome</keyword>
<dbReference type="EC" id="3.4.23.36" evidence="9"/>
<evidence type="ECO:0000256" key="5">
    <source>
        <dbReference type="ARBA" id="ARBA00022750"/>
    </source>
</evidence>
<comment type="catalytic activity">
    <reaction evidence="9">
        <text>Release of signal peptides from bacterial membrane prolipoproteins. Hydrolyzes -Xaa-Yaa-Zaa-|-(S,diacylglyceryl)Cys-, in which Xaa is hydrophobic (preferably Leu), and Yaa (Ala or Ser) and Zaa (Gly or Ala) have small, neutral side chains.</text>
        <dbReference type="EC" id="3.4.23.36"/>
    </reaction>
</comment>
<keyword evidence="2 9" id="KW-1003">Cell membrane</keyword>
<keyword evidence="6 9" id="KW-0378">Hydrolase</keyword>
<protein>
    <recommendedName>
        <fullName evidence="9">Lipoprotein signal peptidase</fullName>
        <ecNumber evidence="9">3.4.23.36</ecNumber>
    </recommendedName>
    <alternativeName>
        <fullName evidence="9">Prolipoprotein signal peptidase</fullName>
    </alternativeName>
    <alternativeName>
        <fullName evidence="9">Signal peptidase II</fullName>
        <shortName evidence="9">SPase II</shortName>
    </alternativeName>
</protein>
<feature type="transmembrane region" description="Helical" evidence="9">
    <location>
        <begin position="101"/>
        <end position="119"/>
    </location>
</feature>
<dbReference type="PANTHER" id="PTHR33695">
    <property type="entry name" value="LIPOPROTEIN SIGNAL PEPTIDASE"/>
    <property type="match status" value="1"/>
</dbReference>
<evidence type="ECO:0000313" key="11">
    <source>
        <dbReference type="EMBL" id="MBC6470407.1"/>
    </source>
</evidence>
<keyword evidence="3 9" id="KW-0645">Protease</keyword>
<dbReference type="EMBL" id="JABVEC010000041">
    <property type="protein sequence ID" value="MBC6470407.1"/>
    <property type="molecule type" value="Genomic_DNA"/>
</dbReference>
<comment type="pathway">
    <text evidence="9">Protein modification; lipoprotein biosynthesis (signal peptide cleavage).</text>
</comment>
<dbReference type="PRINTS" id="PR00781">
    <property type="entry name" value="LIPOSIGPTASE"/>
</dbReference>
<evidence type="ECO:0000256" key="9">
    <source>
        <dbReference type="HAMAP-Rule" id="MF_00161"/>
    </source>
</evidence>
<evidence type="ECO:0000256" key="3">
    <source>
        <dbReference type="ARBA" id="ARBA00022670"/>
    </source>
</evidence>
<reference evidence="11 12" key="1">
    <citation type="submission" date="2020-06" db="EMBL/GenBank/DDBJ databases">
        <title>Actinomadura xiongansis sp. nov., isolated from soil of Baiyangdian.</title>
        <authorList>
            <person name="Zhang X."/>
        </authorList>
    </citation>
    <scope>NUCLEOTIDE SEQUENCE [LARGE SCALE GENOMIC DNA]</scope>
    <source>
        <strain evidence="11 12">HBUM206468</strain>
    </source>
</reference>